<feature type="domain" description="DUF7959" evidence="4">
    <location>
        <begin position="421"/>
        <end position="506"/>
    </location>
</feature>
<dbReference type="PANTHER" id="PTHR36902:SF1">
    <property type="entry name" value="ENRICHED IN SURFACE-LABELED PROTEOME PROTEIN 9"/>
    <property type="match status" value="1"/>
</dbReference>
<evidence type="ECO:0000259" key="3">
    <source>
        <dbReference type="Pfam" id="PF25898"/>
    </source>
</evidence>
<feature type="signal peptide" evidence="2">
    <location>
        <begin position="1"/>
        <end position="27"/>
    </location>
</feature>
<comment type="caution">
    <text evidence="5">The sequence shown here is derived from an EMBL/GenBank/DDBJ whole genome shotgun (WGS) entry which is preliminary data.</text>
</comment>
<dbReference type="InterPro" id="IPR058265">
    <property type="entry name" value="DUF7959"/>
</dbReference>
<name>A0A2T7PSY2_POMCA</name>
<evidence type="ECO:0000259" key="4">
    <source>
        <dbReference type="Pfam" id="PF25899"/>
    </source>
</evidence>
<evidence type="ECO:0000313" key="5">
    <source>
        <dbReference type="EMBL" id="PVD36500.1"/>
    </source>
</evidence>
<evidence type="ECO:0000313" key="6">
    <source>
        <dbReference type="Proteomes" id="UP000245119"/>
    </source>
</evidence>
<dbReference type="Proteomes" id="UP000245119">
    <property type="component" value="Linkage Group LG2"/>
</dbReference>
<evidence type="ECO:0008006" key="7">
    <source>
        <dbReference type="Google" id="ProtNLM"/>
    </source>
</evidence>
<keyword evidence="6" id="KW-1185">Reference proteome</keyword>
<gene>
    <name evidence="5" type="ORF">C0Q70_03484</name>
</gene>
<feature type="domain" description="LolA-like" evidence="3">
    <location>
        <begin position="53"/>
        <end position="229"/>
    </location>
</feature>
<dbReference type="Pfam" id="PF25898">
    <property type="entry name" value="LolA_2nd_metazoa"/>
    <property type="match status" value="2"/>
</dbReference>
<accession>A0A2T7PSY2</accession>
<feature type="domain" description="LolA-like" evidence="3">
    <location>
        <begin position="280"/>
        <end position="401"/>
    </location>
</feature>
<reference evidence="5 6" key="1">
    <citation type="submission" date="2018-04" db="EMBL/GenBank/DDBJ databases">
        <title>The genome of golden apple snail Pomacea canaliculata provides insight into stress tolerance and invasive adaptation.</title>
        <authorList>
            <person name="Liu C."/>
            <person name="Liu B."/>
            <person name="Ren Y."/>
            <person name="Zhang Y."/>
            <person name="Wang H."/>
            <person name="Li S."/>
            <person name="Jiang F."/>
            <person name="Yin L."/>
            <person name="Zhang G."/>
            <person name="Qian W."/>
            <person name="Fan W."/>
        </authorList>
    </citation>
    <scope>NUCLEOTIDE SEQUENCE [LARGE SCALE GENOMIC DNA]</scope>
    <source>
        <strain evidence="5">SZHN2017</strain>
        <tissue evidence="5">Muscle</tissue>
    </source>
</reference>
<evidence type="ECO:0000256" key="2">
    <source>
        <dbReference type="SAM" id="SignalP"/>
    </source>
</evidence>
<dbReference type="EMBL" id="PZQS01000002">
    <property type="protein sequence ID" value="PVD36500.1"/>
    <property type="molecule type" value="Genomic_DNA"/>
</dbReference>
<dbReference type="Pfam" id="PF25899">
    <property type="entry name" value="DUF7959"/>
    <property type="match status" value="1"/>
</dbReference>
<organism evidence="5 6">
    <name type="scientific">Pomacea canaliculata</name>
    <name type="common">Golden apple snail</name>
    <dbReference type="NCBI Taxonomy" id="400727"/>
    <lineage>
        <taxon>Eukaryota</taxon>
        <taxon>Metazoa</taxon>
        <taxon>Spiralia</taxon>
        <taxon>Lophotrochozoa</taxon>
        <taxon>Mollusca</taxon>
        <taxon>Gastropoda</taxon>
        <taxon>Caenogastropoda</taxon>
        <taxon>Architaenioglossa</taxon>
        <taxon>Ampullarioidea</taxon>
        <taxon>Ampullariidae</taxon>
        <taxon>Pomacea</taxon>
    </lineage>
</organism>
<protein>
    <recommendedName>
        <fullName evidence="7">Transmembrane protein</fullName>
    </recommendedName>
</protein>
<sequence length="597" mass="66223">MAGCHVSDHSTASLLVAVMALLAAVSGDVYKHGSQEAGSSFFVFPAVEVNLLDKNTTSSLHEFYSYDSNIGAVHQMEEGSEAYFFYYYKSNQYLSVYADDQGGYTCYSQNLSTNDNSEMFGLQANANGTDRIYSVQGALHFSGPDVSEQYAGQERVRGILCDKWLSCQYWQGLDATATVTWYFSNTTQWTTVSQYAEPVRCVVQGLMWLNQTYSRPFHHIYEFYNFQPDIQGSDNVFEVPANTYCLSGKNTKPVPSLPPAYSFKAEYLDVMQKGIAFVKIQQSNGTRYTSLIHDYNTGVSYTLDVLSGACSASQIPPTAVDAVSSGLKYVRMRSPQDFLALNRTYQYQGTRNIRGIDCDAWSMFRFDYPDPTSQKNPASVWTWYFANSDWMSAMGYRSNLVLPVMLEIFSEDVNSIHRSFYSVVGTSLKTFKSYVRQSLQRVMGVSPLRISRLDVQEAGLNVLITFDLLDKAPLAGDVANPPVEKDVTTAYNVLMNALNTSTMVITWDQTPLTLQIRSFVGKPAGAEYQFYVPSRFRKNDGASSSSTLNASSSSPHPFSGYSGGAMGGMATGMLVLGALLGFLGVFLFFRFRPGGAQ</sequence>
<proteinExistence type="predicted"/>
<evidence type="ECO:0000256" key="1">
    <source>
        <dbReference type="SAM" id="Phobius"/>
    </source>
</evidence>
<dbReference type="OrthoDB" id="5983572at2759"/>
<feature type="chain" id="PRO_5015738371" description="Transmembrane protein" evidence="2">
    <location>
        <begin position="28"/>
        <end position="597"/>
    </location>
</feature>
<keyword evidence="1" id="KW-0472">Membrane</keyword>
<dbReference type="InterPro" id="IPR058831">
    <property type="entry name" value="LolA-like_dom_2nd"/>
</dbReference>
<dbReference type="AlphaFoldDB" id="A0A2T7PSY2"/>
<keyword evidence="2" id="KW-0732">Signal</keyword>
<dbReference type="PANTHER" id="PTHR36902">
    <property type="entry name" value="ENRICHED IN SURFACE-LABELED PROTEOME PROTEIN 9"/>
    <property type="match status" value="1"/>
</dbReference>
<keyword evidence="1" id="KW-0812">Transmembrane</keyword>
<feature type="transmembrane region" description="Helical" evidence="1">
    <location>
        <begin position="565"/>
        <end position="589"/>
    </location>
</feature>
<keyword evidence="1" id="KW-1133">Transmembrane helix</keyword>